<evidence type="ECO:0000313" key="2">
    <source>
        <dbReference type="Proteomes" id="UP000191691"/>
    </source>
</evidence>
<organism evidence="1 2">
    <name type="scientific">Penicillium nalgiovense</name>
    <dbReference type="NCBI Taxonomy" id="60175"/>
    <lineage>
        <taxon>Eukaryota</taxon>
        <taxon>Fungi</taxon>
        <taxon>Dikarya</taxon>
        <taxon>Ascomycota</taxon>
        <taxon>Pezizomycotina</taxon>
        <taxon>Eurotiomycetes</taxon>
        <taxon>Eurotiomycetidae</taxon>
        <taxon>Eurotiales</taxon>
        <taxon>Aspergillaceae</taxon>
        <taxon>Penicillium</taxon>
    </lineage>
</organism>
<sequence>MPRIKPVVFPVTFLSTKQYVLSKVCAFWASALPIITITTGVPSPPSSGGDAAAVTAPKVPRVERLLEVLRRCSAGSLRLAMKTIASSVQYDQGSWERYLDNLSSPHA</sequence>
<name>A0A1V6XDU0_PENNA</name>
<gene>
    <name evidence="1" type="ORF">PENNAL_c0089G07716</name>
</gene>
<keyword evidence="2" id="KW-1185">Reference proteome</keyword>
<proteinExistence type="predicted"/>
<dbReference type="Proteomes" id="UP000191691">
    <property type="component" value="Unassembled WGS sequence"/>
</dbReference>
<dbReference type="EMBL" id="MOOB01000089">
    <property type="protein sequence ID" value="OQE73304.1"/>
    <property type="molecule type" value="Genomic_DNA"/>
</dbReference>
<protein>
    <submittedName>
        <fullName evidence="1">Uncharacterized protein</fullName>
    </submittedName>
</protein>
<accession>A0A1V6XDU0</accession>
<evidence type="ECO:0000313" key="1">
    <source>
        <dbReference type="EMBL" id="OQE73304.1"/>
    </source>
</evidence>
<comment type="caution">
    <text evidence="1">The sequence shown here is derived from an EMBL/GenBank/DDBJ whole genome shotgun (WGS) entry which is preliminary data.</text>
</comment>
<dbReference type="AlphaFoldDB" id="A0A1V6XDU0"/>
<reference evidence="2" key="1">
    <citation type="journal article" date="2017" name="Nat. Microbiol.">
        <title>Global analysis of biosynthetic gene clusters reveals vast potential of secondary metabolite production in Penicillium species.</title>
        <authorList>
            <person name="Nielsen J.C."/>
            <person name="Grijseels S."/>
            <person name="Prigent S."/>
            <person name="Ji B."/>
            <person name="Dainat J."/>
            <person name="Nielsen K.F."/>
            <person name="Frisvad J.C."/>
            <person name="Workman M."/>
            <person name="Nielsen J."/>
        </authorList>
    </citation>
    <scope>NUCLEOTIDE SEQUENCE [LARGE SCALE GENOMIC DNA]</scope>
    <source>
        <strain evidence="2">IBT 13039</strain>
    </source>
</reference>